<name>M6FF45_9LEPT</name>
<sequence length="45" mass="4996">MLEVSSSSLRGSGLKPHVYGFRIRLGSFFLLFEGNLGIKCLKFCS</sequence>
<evidence type="ECO:0000313" key="1">
    <source>
        <dbReference type="EMBL" id="EMK25697.1"/>
    </source>
</evidence>
<dbReference type="AlphaFoldDB" id="M6FF45"/>
<comment type="caution">
    <text evidence="1">The sequence shown here is derived from an EMBL/GenBank/DDBJ whole genome shotgun (WGS) entry which is preliminary data.</text>
</comment>
<gene>
    <name evidence="1" type="ORF">LEP1GSC008_1427</name>
</gene>
<proteinExistence type="predicted"/>
<dbReference type="PATRIC" id="fig|1240687.3.peg.641"/>
<protein>
    <submittedName>
        <fullName evidence="1">Uncharacterized protein</fullName>
    </submittedName>
</protein>
<dbReference type="Proteomes" id="UP000011980">
    <property type="component" value="Unassembled WGS sequence"/>
</dbReference>
<dbReference type="EMBL" id="ANCE01000035">
    <property type="protein sequence ID" value="EMK25697.1"/>
    <property type="molecule type" value="Genomic_DNA"/>
</dbReference>
<accession>M6FF45</accession>
<reference evidence="1 2" key="1">
    <citation type="submission" date="2013-01" db="EMBL/GenBank/DDBJ databases">
        <authorList>
            <person name="Harkins D.M."/>
            <person name="Durkin A.S."/>
            <person name="Brinkac L.M."/>
            <person name="Haft D.H."/>
            <person name="Selengut J.D."/>
            <person name="Sanka R."/>
            <person name="DePew J."/>
            <person name="Purushe J."/>
            <person name="Galloway R.L."/>
            <person name="Vinetz J.M."/>
            <person name="Sutton G.G."/>
            <person name="Nierman W.C."/>
            <person name="Fouts D.E."/>
        </authorList>
    </citation>
    <scope>NUCLEOTIDE SEQUENCE [LARGE SCALE GENOMIC DNA]</scope>
    <source>
        <strain evidence="1 2">Nikolaevo</strain>
    </source>
</reference>
<evidence type="ECO:0000313" key="2">
    <source>
        <dbReference type="Proteomes" id="UP000011980"/>
    </source>
</evidence>
<organism evidence="1 2">
    <name type="scientific">Leptospira kirschneri serovar Bulgarica str. Nikolaevo</name>
    <dbReference type="NCBI Taxonomy" id="1240687"/>
    <lineage>
        <taxon>Bacteria</taxon>
        <taxon>Pseudomonadati</taxon>
        <taxon>Spirochaetota</taxon>
        <taxon>Spirochaetia</taxon>
        <taxon>Leptospirales</taxon>
        <taxon>Leptospiraceae</taxon>
        <taxon>Leptospira</taxon>
    </lineage>
</organism>